<keyword evidence="5" id="KW-1185">Reference proteome</keyword>
<proteinExistence type="predicted"/>
<evidence type="ECO:0000256" key="2">
    <source>
        <dbReference type="SAM" id="SignalP"/>
    </source>
</evidence>
<dbReference type="Proteomes" id="UP001175271">
    <property type="component" value="Unassembled WGS sequence"/>
</dbReference>
<evidence type="ECO:0000256" key="1">
    <source>
        <dbReference type="SAM" id="MobiDB-lite"/>
    </source>
</evidence>
<accession>A0AA39HT76</accession>
<feature type="signal peptide" evidence="2">
    <location>
        <begin position="1"/>
        <end position="34"/>
    </location>
</feature>
<name>A0AA39HT76_9BILA</name>
<feature type="compositionally biased region" description="Low complexity" evidence="1">
    <location>
        <begin position="230"/>
        <end position="242"/>
    </location>
</feature>
<dbReference type="Pfam" id="PF04155">
    <property type="entry name" value="Ground-like"/>
    <property type="match status" value="1"/>
</dbReference>
<evidence type="ECO:0000313" key="4">
    <source>
        <dbReference type="EMBL" id="KAK0411625.1"/>
    </source>
</evidence>
<evidence type="ECO:0000259" key="3">
    <source>
        <dbReference type="Pfam" id="PF04155"/>
    </source>
</evidence>
<protein>
    <recommendedName>
        <fullName evidence="3">Ground-like domain-containing protein</fullName>
    </recommendedName>
</protein>
<feature type="domain" description="Ground-like" evidence="3">
    <location>
        <begin position="321"/>
        <end position="391"/>
    </location>
</feature>
<feature type="region of interest" description="Disordered" evidence="1">
    <location>
        <begin position="156"/>
        <end position="262"/>
    </location>
</feature>
<sequence length="394" mass="43065">MIGSDLKWVTLSPRHPMPGRVLLLLGFVLHLAGAFFLGGSSSGCFCPPPPQCPVVQNQCPPAPTCNITPQRCTPDLQSNGHHNGGGYFQGNAAGVNSQNTVYQQGAQPASFPITNSIYEPLPFAPPPVQIHQPPPVQTVSHPREGSFQNVVYRPEPLPIHSQSTNSLSEYGAPPRPPPQPNPSSNSVEAQEAEESDQYRTSIAPPPVDPPDSYRDKNSDSSNAVVDLEPTENTYVHHTTTETTRTHSPETTTSTVVSTTTTEEDIYDAQLPELPPEYVNSSENSSRLDDKLANDYSEFSFTQKHIKHRSKAAGVKAEIPTSKCSDTKLRQIMRMNMVPNASISKQLIFSAGRLAFGRNLDVVCARSRFSYTVLSSSIFCEVTIRPVTCFAFFQP</sequence>
<feature type="compositionally biased region" description="Low complexity" evidence="1">
    <location>
        <begin position="248"/>
        <end position="260"/>
    </location>
</feature>
<dbReference type="InterPro" id="IPR007284">
    <property type="entry name" value="Ground-like_dom"/>
</dbReference>
<dbReference type="EMBL" id="JAUCMV010000003">
    <property type="protein sequence ID" value="KAK0411625.1"/>
    <property type="molecule type" value="Genomic_DNA"/>
</dbReference>
<keyword evidence="2" id="KW-0732">Signal</keyword>
<dbReference type="AlphaFoldDB" id="A0AA39HT76"/>
<organism evidence="4 5">
    <name type="scientific">Steinernema hermaphroditum</name>
    <dbReference type="NCBI Taxonomy" id="289476"/>
    <lineage>
        <taxon>Eukaryota</taxon>
        <taxon>Metazoa</taxon>
        <taxon>Ecdysozoa</taxon>
        <taxon>Nematoda</taxon>
        <taxon>Chromadorea</taxon>
        <taxon>Rhabditida</taxon>
        <taxon>Tylenchina</taxon>
        <taxon>Panagrolaimomorpha</taxon>
        <taxon>Strongyloidoidea</taxon>
        <taxon>Steinernematidae</taxon>
        <taxon>Steinernema</taxon>
    </lineage>
</organism>
<reference evidence="4" key="1">
    <citation type="submission" date="2023-06" db="EMBL/GenBank/DDBJ databases">
        <title>Genomic analysis of the entomopathogenic nematode Steinernema hermaphroditum.</title>
        <authorList>
            <person name="Schwarz E.M."/>
            <person name="Heppert J.K."/>
            <person name="Baniya A."/>
            <person name="Schwartz H.T."/>
            <person name="Tan C.-H."/>
            <person name="Antoshechkin I."/>
            <person name="Sternberg P.W."/>
            <person name="Goodrich-Blair H."/>
            <person name="Dillman A.R."/>
        </authorList>
    </citation>
    <scope>NUCLEOTIDE SEQUENCE</scope>
    <source>
        <strain evidence="4">PS9179</strain>
        <tissue evidence="4">Whole animal</tissue>
    </source>
</reference>
<gene>
    <name evidence="4" type="ORF">QR680_005755</name>
</gene>
<feature type="chain" id="PRO_5041321713" description="Ground-like domain-containing protein" evidence="2">
    <location>
        <begin position="35"/>
        <end position="394"/>
    </location>
</feature>
<evidence type="ECO:0000313" key="5">
    <source>
        <dbReference type="Proteomes" id="UP001175271"/>
    </source>
</evidence>
<comment type="caution">
    <text evidence="4">The sequence shown here is derived from an EMBL/GenBank/DDBJ whole genome shotgun (WGS) entry which is preliminary data.</text>
</comment>